<feature type="domain" description="DUF6534" evidence="2">
    <location>
        <begin position="172"/>
        <end position="268"/>
    </location>
</feature>
<proteinExistence type="predicted"/>
<evidence type="ECO:0000313" key="4">
    <source>
        <dbReference type="EMBL" id="KAF9063742.1"/>
    </source>
</evidence>
<keyword evidence="5" id="KW-1185">Reference proteome</keyword>
<evidence type="ECO:0000256" key="1">
    <source>
        <dbReference type="SAM" id="Phobius"/>
    </source>
</evidence>
<gene>
    <name evidence="4" type="ORF">BDP27DRAFT_1334621</name>
    <name evidence="3" type="ORF">BDP27DRAFT_1338560</name>
</gene>
<evidence type="ECO:0000259" key="2">
    <source>
        <dbReference type="Pfam" id="PF20152"/>
    </source>
</evidence>
<keyword evidence="1" id="KW-0472">Membrane</keyword>
<keyword evidence="1" id="KW-0812">Transmembrane</keyword>
<dbReference type="OrthoDB" id="3053610at2759"/>
<reference evidence="4" key="1">
    <citation type="submission" date="2020-11" db="EMBL/GenBank/DDBJ databases">
        <authorList>
            <consortium name="DOE Joint Genome Institute"/>
            <person name="Ahrendt S."/>
            <person name="Riley R."/>
            <person name="Andreopoulos W."/>
            <person name="Labutti K."/>
            <person name="Pangilinan J."/>
            <person name="Ruiz-Duenas F.J."/>
            <person name="Barrasa J.M."/>
            <person name="Sanchez-Garcia M."/>
            <person name="Camarero S."/>
            <person name="Miyauchi S."/>
            <person name="Serrano A."/>
            <person name="Linde D."/>
            <person name="Babiker R."/>
            <person name="Drula E."/>
            <person name="Ayuso-Fernandez I."/>
            <person name="Pacheco R."/>
            <person name="Padilla G."/>
            <person name="Ferreira P."/>
            <person name="Barriuso J."/>
            <person name="Kellner H."/>
            <person name="Castanera R."/>
            <person name="Alfaro M."/>
            <person name="Ramirez L."/>
            <person name="Pisabarro A.G."/>
            <person name="Kuo A."/>
            <person name="Tritt A."/>
            <person name="Lipzen A."/>
            <person name="He G."/>
            <person name="Yan M."/>
            <person name="Ng V."/>
            <person name="Cullen D."/>
            <person name="Martin F."/>
            <person name="Rosso M.-N."/>
            <person name="Henrissat B."/>
            <person name="Hibbett D."/>
            <person name="Martinez A.T."/>
            <person name="Grigoriev I.V."/>
        </authorList>
    </citation>
    <scope>NUCLEOTIDE SEQUENCE</scope>
    <source>
        <strain evidence="4">AH 40177</strain>
    </source>
</reference>
<evidence type="ECO:0000313" key="5">
    <source>
        <dbReference type="Proteomes" id="UP000772434"/>
    </source>
</evidence>
<name>A0A9P5PIB0_9AGAR</name>
<dbReference type="EMBL" id="JADNRY010000212">
    <property type="protein sequence ID" value="KAF9061150.1"/>
    <property type="molecule type" value="Genomic_DNA"/>
</dbReference>
<dbReference type="AlphaFoldDB" id="A0A9P5PIB0"/>
<dbReference type="Proteomes" id="UP000772434">
    <property type="component" value="Unassembled WGS sequence"/>
</dbReference>
<keyword evidence="1" id="KW-1133">Transmembrane helix</keyword>
<feature type="transmembrane region" description="Helical" evidence="1">
    <location>
        <begin position="47"/>
        <end position="73"/>
    </location>
</feature>
<dbReference type="PANTHER" id="PTHR40465:SF1">
    <property type="entry name" value="DUF6534 DOMAIN-CONTAINING PROTEIN"/>
    <property type="match status" value="1"/>
</dbReference>
<evidence type="ECO:0000313" key="3">
    <source>
        <dbReference type="EMBL" id="KAF9061150.1"/>
    </source>
</evidence>
<accession>A0A9P5PIB0</accession>
<sequence>MANPIVVSTLGPWLISYSFLTVLYGMGLLQTWLYFHWYRKDHWVLKTIVTALIFLESVQTILLCVDTYITAVNHFGEIPYLASITWTYPTQQLSSYLSEVTVQMYFAYVVYTLNDRKLKIIIPIFLLAVLGIAAGLGISILLATYGIAHGGIELTALPVTKTLFNLQLPATFACDLLITISLFIILRGKRPRNASGVDSMYHSTQTNSLLQKLMVNAVNRGLLTTITAAVTLILFLALPGTFYFYLGVLPSSKLYMNSMLAMLNSRHYVAQTSRGAIGSNSIRLPTVSQGVDLELSSMGRKTLVTVTETFTRTGEYDENNK</sequence>
<protein>
    <recommendedName>
        <fullName evidence="2">DUF6534 domain-containing protein</fullName>
    </recommendedName>
</protein>
<feature type="transmembrane region" description="Helical" evidence="1">
    <location>
        <begin position="120"/>
        <end position="148"/>
    </location>
</feature>
<dbReference type="EMBL" id="JADNRY010000139">
    <property type="protein sequence ID" value="KAF9063742.1"/>
    <property type="molecule type" value="Genomic_DNA"/>
</dbReference>
<feature type="transmembrane region" description="Helical" evidence="1">
    <location>
        <begin position="93"/>
        <end position="113"/>
    </location>
</feature>
<feature type="non-terminal residue" evidence="4">
    <location>
        <position position="321"/>
    </location>
</feature>
<comment type="caution">
    <text evidence="4">The sequence shown here is derived from an EMBL/GenBank/DDBJ whole genome shotgun (WGS) entry which is preliminary data.</text>
</comment>
<feature type="transmembrane region" description="Helical" evidence="1">
    <location>
        <begin position="168"/>
        <end position="186"/>
    </location>
</feature>
<organism evidence="4 5">
    <name type="scientific">Rhodocollybia butyracea</name>
    <dbReference type="NCBI Taxonomy" id="206335"/>
    <lineage>
        <taxon>Eukaryota</taxon>
        <taxon>Fungi</taxon>
        <taxon>Dikarya</taxon>
        <taxon>Basidiomycota</taxon>
        <taxon>Agaricomycotina</taxon>
        <taxon>Agaricomycetes</taxon>
        <taxon>Agaricomycetidae</taxon>
        <taxon>Agaricales</taxon>
        <taxon>Marasmiineae</taxon>
        <taxon>Omphalotaceae</taxon>
        <taxon>Rhodocollybia</taxon>
    </lineage>
</organism>
<feature type="transmembrane region" description="Helical" evidence="1">
    <location>
        <begin position="14"/>
        <end position="35"/>
    </location>
</feature>
<dbReference type="Pfam" id="PF20152">
    <property type="entry name" value="DUF6534"/>
    <property type="match status" value="1"/>
</dbReference>
<dbReference type="PANTHER" id="PTHR40465">
    <property type="entry name" value="CHROMOSOME 1, WHOLE GENOME SHOTGUN SEQUENCE"/>
    <property type="match status" value="1"/>
</dbReference>
<feature type="transmembrane region" description="Helical" evidence="1">
    <location>
        <begin position="222"/>
        <end position="246"/>
    </location>
</feature>
<dbReference type="InterPro" id="IPR045339">
    <property type="entry name" value="DUF6534"/>
</dbReference>